<dbReference type="Proteomes" id="UP000241193">
    <property type="component" value="Unassembled WGS sequence"/>
</dbReference>
<evidence type="ECO:0000313" key="3">
    <source>
        <dbReference type="Proteomes" id="UP000241193"/>
    </source>
</evidence>
<protein>
    <submittedName>
        <fullName evidence="2">Uncharacterized protein</fullName>
    </submittedName>
</protein>
<feature type="transmembrane region" description="Helical" evidence="1">
    <location>
        <begin position="42"/>
        <end position="61"/>
    </location>
</feature>
<evidence type="ECO:0000313" key="2">
    <source>
        <dbReference type="EMBL" id="PTD96896.1"/>
    </source>
</evidence>
<dbReference type="EMBL" id="PZKC01000004">
    <property type="protein sequence ID" value="PTD96896.1"/>
    <property type="molecule type" value="Genomic_DNA"/>
</dbReference>
<keyword evidence="1" id="KW-0472">Membrane</keyword>
<reference evidence="2 3" key="2">
    <citation type="submission" date="2018-04" db="EMBL/GenBank/DDBJ databases">
        <title>Thauera lacus sp. nov., isolated from an saline lake in Inner Mongolia, China.</title>
        <authorList>
            <person name="Liang Q.-Y."/>
        </authorList>
    </citation>
    <scope>NUCLEOTIDE SEQUENCE [LARGE SCALE GENOMIC DNA]</scope>
    <source>
        <strain evidence="2 3">D20</strain>
    </source>
</reference>
<evidence type="ECO:0000256" key="1">
    <source>
        <dbReference type="SAM" id="Phobius"/>
    </source>
</evidence>
<keyword evidence="3" id="KW-1185">Reference proteome</keyword>
<feature type="transmembrane region" description="Helical" evidence="1">
    <location>
        <begin position="12"/>
        <end position="30"/>
    </location>
</feature>
<organism evidence="2 3">
    <name type="scientific">Pseudothauera lacus</name>
    <dbReference type="NCBI Taxonomy" id="2136175"/>
    <lineage>
        <taxon>Bacteria</taxon>
        <taxon>Pseudomonadati</taxon>
        <taxon>Pseudomonadota</taxon>
        <taxon>Betaproteobacteria</taxon>
        <taxon>Rhodocyclales</taxon>
        <taxon>Zoogloeaceae</taxon>
        <taxon>Pseudothauera</taxon>
    </lineage>
</organism>
<dbReference type="OrthoDB" id="7066136at2"/>
<name>A0A2T4IGQ6_9RHOO</name>
<proteinExistence type="predicted"/>
<keyword evidence="1" id="KW-0812">Transmembrane</keyword>
<reference evidence="2 3" key="1">
    <citation type="submission" date="2018-03" db="EMBL/GenBank/DDBJ databases">
        <authorList>
            <person name="Keele B.F."/>
        </authorList>
    </citation>
    <scope>NUCLEOTIDE SEQUENCE [LARGE SCALE GENOMIC DNA]</scope>
    <source>
        <strain evidence="2 3">D20</strain>
    </source>
</reference>
<accession>A0A2T4IGQ6</accession>
<sequence>MMRKGLAGQRLAGVFLGGMLLFNYPLLSLFDVATLTLGFPLLYIYVFAVWAAMIALIAWIVERGSR</sequence>
<dbReference type="AlphaFoldDB" id="A0A2T4IGQ6"/>
<gene>
    <name evidence="2" type="ORF">C8261_05665</name>
</gene>
<keyword evidence="1" id="KW-1133">Transmembrane helix</keyword>
<comment type="caution">
    <text evidence="2">The sequence shown here is derived from an EMBL/GenBank/DDBJ whole genome shotgun (WGS) entry which is preliminary data.</text>
</comment>